<organism evidence="1 2">
    <name type="scientific">Corynebacterium durum F0235</name>
    <dbReference type="NCBI Taxonomy" id="1035195"/>
    <lineage>
        <taxon>Bacteria</taxon>
        <taxon>Bacillati</taxon>
        <taxon>Actinomycetota</taxon>
        <taxon>Actinomycetes</taxon>
        <taxon>Mycobacteriales</taxon>
        <taxon>Corynebacteriaceae</taxon>
        <taxon>Corynebacterium</taxon>
    </lineage>
</organism>
<protein>
    <submittedName>
        <fullName evidence="1">Tetratricopeptide repeat protein</fullName>
    </submittedName>
</protein>
<dbReference type="AlphaFoldDB" id="L1MH27"/>
<dbReference type="EMBL" id="AMEM01000017">
    <property type="protein sequence ID" value="EKX90547.1"/>
    <property type="molecule type" value="Genomic_DNA"/>
</dbReference>
<name>L1MH27_9CORY</name>
<evidence type="ECO:0000313" key="1">
    <source>
        <dbReference type="EMBL" id="EKX90547.1"/>
    </source>
</evidence>
<dbReference type="eggNOG" id="COG0457">
    <property type="taxonomic scope" value="Bacteria"/>
</dbReference>
<dbReference type="Proteomes" id="UP000010445">
    <property type="component" value="Unassembled WGS sequence"/>
</dbReference>
<dbReference type="Gene3D" id="1.25.40.10">
    <property type="entry name" value="Tetratricopeptide repeat domain"/>
    <property type="match status" value="1"/>
</dbReference>
<dbReference type="PATRIC" id="fig|1035195.3.peg.927"/>
<gene>
    <name evidence="1" type="ORF">HMPREF9997_01042</name>
</gene>
<proteinExistence type="predicted"/>
<reference evidence="1 2" key="1">
    <citation type="submission" date="2012-05" db="EMBL/GenBank/DDBJ databases">
        <authorList>
            <person name="Weinstock G."/>
            <person name="Sodergren E."/>
            <person name="Lobos E.A."/>
            <person name="Fulton L."/>
            <person name="Fulton R."/>
            <person name="Courtney L."/>
            <person name="Fronick C."/>
            <person name="O'Laughlin M."/>
            <person name="Godfrey J."/>
            <person name="Wilson R.M."/>
            <person name="Miner T."/>
            <person name="Farmer C."/>
            <person name="Delehaunty K."/>
            <person name="Cordes M."/>
            <person name="Minx P."/>
            <person name="Tomlinson C."/>
            <person name="Chen J."/>
            <person name="Wollam A."/>
            <person name="Pepin K.H."/>
            <person name="Bhonagiri V."/>
            <person name="Zhang X."/>
            <person name="Suruliraj S."/>
            <person name="Warren W."/>
            <person name="Mitreva M."/>
            <person name="Mardis E.R."/>
            <person name="Wilson R.K."/>
        </authorList>
    </citation>
    <scope>NUCLEOTIDE SEQUENCE [LARGE SCALE GENOMIC DNA]</scope>
    <source>
        <strain evidence="1 2">F0235</strain>
    </source>
</reference>
<accession>L1MH27</accession>
<dbReference type="InterPro" id="IPR011990">
    <property type="entry name" value="TPR-like_helical_dom_sf"/>
</dbReference>
<dbReference type="STRING" id="1035195.HMPREF9997_01042"/>
<dbReference type="SUPFAM" id="SSF48452">
    <property type="entry name" value="TPR-like"/>
    <property type="match status" value="1"/>
</dbReference>
<keyword evidence="2" id="KW-1185">Reference proteome</keyword>
<evidence type="ECO:0000313" key="2">
    <source>
        <dbReference type="Proteomes" id="UP000010445"/>
    </source>
</evidence>
<dbReference type="HOGENOM" id="CLU_026634_3_1_11"/>
<sequence>MKEPSLPQDITSRDLDPSILQDLRSLSKDNAEQVGRHMVMAATLMQDDPQLALQHARAAKERAGRVAVVRETCGIAAYHAGEWKEALAELRAARRMSGGPGLMAVMADCERGLGHPEKAIEIARSEELSRLDAASMVELAIVVAGARQDMGQFDAAVAELERQDLNPSRHGVSASRLFYAYADALAAAGRTAEARQWFEHAADADEDELLDAADRLHELEG</sequence>
<comment type="caution">
    <text evidence="1">The sequence shown here is derived from an EMBL/GenBank/DDBJ whole genome shotgun (WGS) entry which is preliminary data.</text>
</comment>